<dbReference type="AlphaFoldDB" id="A0A3B3BSG4"/>
<feature type="domain" description="Armadillo repeat-containing" evidence="8">
    <location>
        <begin position="95"/>
        <end position="313"/>
    </location>
</feature>
<evidence type="ECO:0000256" key="6">
    <source>
        <dbReference type="ARBA" id="ARBA00023136"/>
    </source>
</evidence>
<evidence type="ECO:0000256" key="5">
    <source>
        <dbReference type="ARBA" id="ARBA00023128"/>
    </source>
</evidence>
<dbReference type="GeneTree" id="ENSGT00940000165477"/>
<organism evidence="9 10">
    <name type="scientific">Oryzias melastigma</name>
    <name type="common">Marine medaka</name>
    <dbReference type="NCBI Taxonomy" id="30732"/>
    <lineage>
        <taxon>Eukaryota</taxon>
        <taxon>Metazoa</taxon>
        <taxon>Chordata</taxon>
        <taxon>Craniata</taxon>
        <taxon>Vertebrata</taxon>
        <taxon>Euteleostomi</taxon>
        <taxon>Actinopterygii</taxon>
        <taxon>Neopterygii</taxon>
        <taxon>Teleostei</taxon>
        <taxon>Neoteleostei</taxon>
        <taxon>Acanthomorphata</taxon>
        <taxon>Ovalentaria</taxon>
        <taxon>Atherinomorphae</taxon>
        <taxon>Beloniformes</taxon>
        <taxon>Adrianichthyidae</taxon>
        <taxon>Oryziinae</taxon>
        <taxon>Oryzias</taxon>
    </lineage>
</organism>
<evidence type="ECO:0000259" key="8">
    <source>
        <dbReference type="Pfam" id="PF04826"/>
    </source>
</evidence>
<comment type="subcellular location">
    <subcellularLocation>
        <location evidence="1">Mitochondrion outer membrane</location>
        <topology evidence="1">Single-pass membrane protein</topology>
    </subcellularLocation>
</comment>
<dbReference type="InterPro" id="IPR006911">
    <property type="entry name" value="ARM-rpt_dom"/>
</dbReference>
<evidence type="ECO:0000256" key="2">
    <source>
        <dbReference type="ARBA" id="ARBA00022692"/>
    </source>
</evidence>
<dbReference type="PaxDb" id="30732-ENSOMEP00000008611"/>
<evidence type="ECO:0000256" key="4">
    <source>
        <dbReference type="ARBA" id="ARBA00022989"/>
    </source>
</evidence>
<dbReference type="Proteomes" id="UP000261560">
    <property type="component" value="Unplaced"/>
</dbReference>
<feature type="transmembrane region" description="Helical" evidence="7">
    <location>
        <begin position="15"/>
        <end position="33"/>
    </location>
</feature>
<keyword evidence="3" id="KW-1000">Mitochondrion outer membrane</keyword>
<evidence type="ECO:0000313" key="9">
    <source>
        <dbReference type="Ensembl" id="ENSOMEP00000008611.1"/>
    </source>
</evidence>
<dbReference type="InterPro" id="IPR016024">
    <property type="entry name" value="ARM-type_fold"/>
</dbReference>
<accession>A0A3B3BSG4</accession>
<dbReference type="PANTHER" id="PTHR15712">
    <property type="entry name" value="ARMADILLO REPEAT CONTAINING PROTEIN"/>
    <property type="match status" value="1"/>
</dbReference>
<proteinExistence type="predicted"/>
<dbReference type="GO" id="GO:0005741">
    <property type="term" value="C:mitochondrial outer membrane"/>
    <property type="evidence" value="ECO:0007669"/>
    <property type="project" value="UniProtKB-SubCell"/>
</dbReference>
<protein>
    <submittedName>
        <fullName evidence="9">Armadillo repeat containing 10</fullName>
    </submittedName>
</protein>
<keyword evidence="4 7" id="KW-1133">Transmembrane helix</keyword>
<dbReference type="PANTHER" id="PTHR15712:SF23">
    <property type="entry name" value="ARMADILLO REPEAT CONTAINING 10"/>
    <property type="match status" value="1"/>
</dbReference>
<reference evidence="9" key="1">
    <citation type="submission" date="2025-08" db="UniProtKB">
        <authorList>
            <consortium name="Ensembl"/>
        </authorList>
    </citation>
    <scope>IDENTIFICATION</scope>
</reference>
<dbReference type="Ensembl" id="ENSOMET00000002146.1">
    <property type="protein sequence ID" value="ENSOMEP00000008611.1"/>
    <property type="gene ID" value="ENSOMEG00000009805.1"/>
</dbReference>
<evidence type="ECO:0000256" key="1">
    <source>
        <dbReference type="ARBA" id="ARBA00004572"/>
    </source>
</evidence>
<dbReference type="STRING" id="30732.ENSOMEP00000008611"/>
<keyword evidence="2 7" id="KW-0812">Transmembrane</keyword>
<keyword evidence="6 7" id="KW-0472">Membrane</keyword>
<evidence type="ECO:0000256" key="3">
    <source>
        <dbReference type="ARBA" id="ARBA00022787"/>
    </source>
</evidence>
<keyword evidence="5" id="KW-0496">Mitochondrion</keyword>
<sequence length="385" mass="41886">MGDSGVVARLGNMKALLGIVAGAGASYGLYKLISREGKRRNKKKAANETVKSSQQEEVKVQPGSLLAKVSGLDVVCFRPGEAVADDIIHQSPNNLEPQHLNMLLSCLRTGTDPSDTCRILLTLGNAAAFTVNQNLIREFDGIHIISAFLSDPATEVKIQTLNALNNLCMNIQNQEQIKIFVPRVLELIEMSPVNSELQLGALRLLTNLSVTDKHQHLLKGAVTLLLSLLVVSNETLQVQTLKVLVNLSSNPDMIDDIVQAQAPASVMLLFDKRTAPAVLLRLLTFVGNLKAWRPSAQVAEELRRKQDGLFRVMLDESSQLHGRLLQLLSHPDAEIQAQLGKFQTGHSSSDGFSDSGRLKFSHCLNSIVKKSGVLRVSASPKGTLL</sequence>
<keyword evidence="10" id="KW-1185">Reference proteome</keyword>
<name>A0A3B3BSG4_ORYME</name>
<dbReference type="Pfam" id="PF04826">
    <property type="entry name" value="Arm_2"/>
    <property type="match status" value="1"/>
</dbReference>
<dbReference type="SUPFAM" id="SSF48371">
    <property type="entry name" value="ARM repeat"/>
    <property type="match status" value="1"/>
</dbReference>
<evidence type="ECO:0000256" key="7">
    <source>
        <dbReference type="SAM" id="Phobius"/>
    </source>
</evidence>
<reference evidence="9" key="2">
    <citation type="submission" date="2025-09" db="UniProtKB">
        <authorList>
            <consortium name="Ensembl"/>
        </authorList>
    </citation>
    <scope>IDENTIFICATION</scope>
</reference>
<dbReference type="InterPro" id="IPR011989">
    <property type="entry name" value="ARM-like"/>
</dbReference>
<evidence type="ECO:0000313" key="10">
    <source>
        <dbReference type="Proteomes" id="UP000261560"/>
    </source>
</evidence>
<dbReference type="InterPro" id="IPR051303">
    <property type="entry name" value="Armcx_regulator"/>
</dbReference>
<dbReference type="Gene3D" id="1.25.10.10">
    <property type="entry name" value="Leucine-rich Repeat Variant"/>
    <property type="match status" value="1"/>
</dbReference>